<dbReference type="OrthoDB" id="9780211at2"/>
<feature type="domain" description="Macro" evidence="2">
    <location>
        <begin position="1"/>
        <end position="163"/>
    </location>
</feature>
<proteinExistence type="predicted"/>
<dbReference type="InterPro" id="IPR002589">
    <property type="entry name" value="Macro_dom"/>
</dbReference>
<dbReference type="Proteomes" id="UP000287649">
    <property type="component" value="Unassembled WGS sequence"/>
</dbReference>
<dbReference type="EMBL" id="PIPX01000001">
    <property type="protein sequence ID" value="RUO56260.1"/>
    <property type="molecule type" value="Genomic_DNA"/>
</dbReference>
<evidence type="ECO:0000256" key="1">
    <source>
        <dbReference type="ARBA" id="ARBA00035885"/>
    </source>
</evidence>
<evidence type="ECO:0000313" key="4">
    <source>
        <dbReference type="Proteomes" id="UP000287649"/>
    </source>
</evidence>
<reference evidence="4" key="1">
    <citation type="journal article" date="2018" name="Front. Microbiol.">
        <title>Genome-Based Analysis Reveals the Taxonomy and Diversity of the Family Idiomarinaceae.</title>
        <authorList>
            <person name="Liu Y."/>
            <person name="Lai Q."/>
            <person name="Shao Z."/>
        </authorList>
    </citation>
    <scope>NUCLEOTIDE SEQUENCE [LARGE SCALE GENOMIC DNA]</scope>
    <source>
        <strain evidence="4">PO-M2</strain>
    </source>
</reference>
<sequence>MLELTRGDILRADVEAIVNTVNCVGVMGRGIALQFKKAWPANFEAYAMACKNNQIKPGQMFVFETGQLANPRFIINFPTKRHWRGASRLEDIDAGLQALVAEIKRLNIGSIAIPPLGAGLGGLDWDVVRERIEAAMRPLSEVEILVFEPSGAPQTDQIAKSKKTPLMTAGRAVLIELMERYLKGLLDPTISLLEVHKLLYFMQEAGEPLRLRYQKAHYGPYAQNLRHVLNALEGHFISGYADGGDSPEKELHLVPGAVQEAQEYLKAYSDTRERFERVSQLVEGFESPQGLELLSTVHWLKKHDNTNDGDELVARVHAWNKRKQIFTSRQIQIAEGVLNKHRWL</sequence>
<dbReference type="GO" id="GO:0140291">
    <property type="term" value="P:peptidyl-glutamate ADP-deribosylation"/>
    <property type="evidence" value="ECO:0007669"/>
    <property type="project" value="TreeGrafter"/>
</dbReference>
<comment type="caution">
    <text evidence="3">The sequence shown here is derived from an EMBL/GenBank/DDBJ whole genome shotgun (WGS) entry which is preliminary data.</text>
</comment>
<dbReference type="Gene3D" id="3.40.220.10">
    <property type="entry name" value="Leucine Aminopeptidase, subunit E, domain 1"/>
    <property type="match status" value="1"/>
</dbReference>
<comment type="catalytic activity">
    <reaction evidence="1">
        <text>an N-(ADP-alpha-D-ribosyl)-thymidine in DNA + H2O = a thymidine in DNA + ADP-D-ribose</text>
        <dbReference type="Rhea" id="RHEA:71655"/>
        <dbReference type="Rhea" id="RHEA-COMP:13556"/>
        <dbReference type="Rhea" id="RHEA-COMP:18051"/>
        <dbReference type="ChEBI" id="CHEBI:15377"/>
        <dbReference type="ChEBI" id="CHEBI:57967"/>
        <dbReference type="ChEBI" id="CHEBI:137386"/>
        <dbReference type="ChEBI" id="CHEBI:191199"/>
    </reaction>
    <physiologicalReaction direction="left-to-right" evidence="1">
        <dbReference type="Rhea" id="RHEA:71656"/>
    </physiologicalReaction>
</comment>
<name>A0A432Y5K8_9GAMM</name>
<organism evidence="3 4">
    <name type="scientific">Pseudidiomarina homiensis</name>
    <dbReference type="NCBI Taxonomy" id="364198"/>
    <lineage>
        <taxon>Bacteria</taxon>
        <taxon>Pseudomonadati</taxon>
        <taxon>Pseudomonadota</taxon>
        <taxon>Gammaproteobacteria</taxon>
        <taxon>Alteromonadales</taxon>
        <taxon>Idiomarinaceae</taxon>
        <taxon>Pseudidiomarina</taxon>
    </lineage>
</organism>
<dbReference type="RefSeq" id="WP_126771357.1">
    <property type="nucleotide sequence ID" value="NZ_PIPX01000001.1"/>
</dbReference>
<dbReference type="SMART" id="SM00506">
    <property type="entry name" value="A1pp"/>
    <property type="match status" value="1"/>
</dbReference>
<accession>A0A432Y5K8</accession>
<protein>
    <submittedName>
        <fullName evidence="3">Appr-1-p processing protein</fullName>
    </submittedName>
</protein>
<dbReference type="PROSITE" id="PS51154">
    <property type="entry name" value="MACRO"/>
    <property type="match status" value="1"/>
</dbReference>
<evidence type="ECO:0000313" key="3">
    <source>
        <dbReference type="EMBL" id="RUO56260.1"/>
    </source>
</evidence>
<dbReference type="PANTHER" id="PTHR12521">
    <property type="entry name" value="PROTEIN C6ORF130"/>
    <property type="match status" value="1"/>
</dbReference>
<dbReference type="AlphaFoldDB" id="A0A432Y5K8"/>
<dbReference type="CDD" id="cd02901">
    <property type="entry name" value="Macro_Poa1p-like"/>
    <property type="match status" value="1"/>
</dbReference>
<dbReference type="InterPro" id="IPR043472">
    <property type="entry name" value="Macro_dom-like"/>
</dbReference>
<evidence type="ECO:0000259" key="2">
    <source>
        <dbReference type="PROSITE" id="PS51154"/>
    </source>
</evidence>
<gene>
    <name evidence="3" type="ORF">CWI70_05780</name>
</gene>
<dbReference type="Pfam" id="PF01661">
    <property type="entry name" value="Macro"/>
    <property type="match status" value="1"/>
</dbReference>
<dbReference type="SUPFAM" id="SSF52949">
    <property type="entry name" value="Macro domain-like"/>
    <property type="match status" value="1"/>
</dbReference>
<dbReference type="InterPro" id="IPR050892">
    <property type="entry name" value="ADP-ribose_metab_enzymes"/>
</dbReference>
<keyword evidence="4" id="KW-1185">Reference proteome</keyword>
<dbReference type="PANTHER" id="PTHR12521:SF0">
    <property type="entry name" value="ADP-RIBOSE GLYCOHYDROLASE OARD1"/>
    <property type="match status" value="1"/>
</dbReference>